<protein>
    <submittedName>
        <fullName evidence="1">Uncharacterized protein</fullName>
    </submittedName>
</protein>
<dbReference type="EMBL" id="CP005934">
    <property type="protein sequence ID" value="AGN26989.1"/>
    <property type="molecule type" value="Genomic_DNA"/>
</dbReference>
<dbReference type="STRING" id="1295009.MMINT_16970"/>
<evidence type="ECO:0000313" key="2">
    <source>
        <dbReference type="Proteomes" id="UP000014070"/>
    </source>
</evidence>
<dbReference type="HOGENOM" id="CLU_2490267_0_0_2"/>
<gene>
    <name evidence="1" type="ORF">MMINT_16970</name>
</gene>
<proteinExistence type="predicted"/>
<dbReference type="InParanoid" id="R9T8K1"/>
<dbReference type="KEGG" id="mer:MMINT_16970"/>
<name>R9T8K1_METII</name>
<dbReference type="AlphaFoldDB" id="R9T8K1"/>
<dbReference type="Proteomes" id="UP000014070">
    <property type="component" value="Chromosome"/>
</dbReference>
<keyword evidence="2" id="KW-1185">Reference proteome</keyword>
<evidence type="ECO:0000313" key="1">
    <source>
        <dbReference type="EMBL" id="AGN26989.1"/>
    </source>
</evidence>
<reference evidence="1 2" key="1">
    <citation type="journal article" date="2013" name="Genome Announc.">
        <title>Genome sequence of 'Candidatus Methanomassiliicoccus intestinalis' Issoire-Mx1, a third thermoplasmatales-related methanogenic archaeon from human feces.</title>
        <authorList>
            <person name="Borrel G."/>
            <person name="Harris H.M."/>
            <person name="Parisot N."/>
            <person name="Gaci N."/>
            <person name="Tottey W."/>
            <person name="Mihajlovski A."/>
            <person name="Deane J."/>
            <person name="Gribaldo S."/>
            <person name="Bardot O."/>
            <person name="Peyretaillade E."/>
            <person name="Peyret P."/>
            <person name="O'Toole P.W."/>
            <person name="Brugere J.F."/>
        </authorList>
    </citation>
    <scope>NUCLEOTIDE SEQUENCE [LARGE SCALE GENOMIC DNA]</scope>
    <source>
        <strain evidence="1 2">Issoire-Mx1</strain>
    </source>
</reference>
<organism evidence="1 2">
    <name type="scientific">Methanomassiliicoccus intestinalis (strain Issoire-Mx1)</name>
    <dbReference type="NCBI Taxonomy" id="1295009"/>
    <lineage>
        <taxon>Archaea</taxon>
        <taxon>Methanobacteriati</taxon>
        <taxon>Thermoplasmatota</taxon>
        <taxon>Thermoplasmata</taxon>
        <taxon>Methanomassiliicoccales</taxon>
        <taxon>Methanomassiliicoccaceae</taxon>
        <taxon>Methanomassiliicoccus</taxon>
    </lineage>
</organism>
<accession>R9T8K1</accession>
<sequence>MEENIRISESSQDIELESKDSLAEMKEYLRKPVLLENLASGTEVCLRCGKNEWKLKLKSGIDCFIAQCAGCGLEKFFECWYPEGDE</sequence>